<evidence type="ECO:0000313" key="2">
    <source>
        <dbReference type="EMBL" id="KAL2865816.1"/>
    </source>
</evidence>
<proteinExistence type="predicted"/>
<dbReference type="RefSeq" id="XP_070884795.1">
    <property type="nucleotide sequence ID" value="XM_071024860.1"/>
</dbReference>
<protein>
    <submittedName>
        <fullName evidence="2">Uncharacterized protein</fullName>
    </submittedName>
</protein>
<feature type="compositionally biased region" description="Basic and acidic residues" evidence="1">
    <location>
        <begin position="105"/>
        <end position="120"/>
    </location>
</feature>
<dbReference type="EMBL" id="JBFXLQ010000029">
    <property type="protein sequence ID" value="KAL2865816.1"/>
    <property type="molecule type" value="Genomic_DNA"/>
</dbReference>
<evidence type="ECO:0000313" key="3">
    <source>
        <dbReference type="Proteomes" id="UP001610432"/>
    </source>
</evidence>
<keyword evidence="3" id="KW-1185">Reference proteome</keyword>
<feature type="region of interest" description="Disordered" evidence="1">
    <location>
        <begin position="105"/>
        <end position="147"/>
    </location>
</feature>
<dbReference type="GeneID" id="98139932"/>
<feature type="compositionally biased region" description="Basic and acidic residues" evidence="1">
    <location>
        <begin position="221"/>
        <end position="239"/>
    </location>
</feature>
<name>A0ABR4LMR2_9EURO</name>
<dbReference type="Proteomes" id="UP001610432">
    <property type="component" value="Unassembled WGS sequence"/>
</dbReference>
<organism evidence="2 3">
    <name type="scientific">Aspergillus lucknowensis</name>
    <dbReference type="NCBI Taxonomy" id="176173"/>
    <lineage>
        <taxon>Eukaryota</taxon>
        <taxon>Fungi</taxon>
        <taxon>Dikarya</taxon>
        <taxon>Ascomycota</taxon>
        <taxon>Pezizomycotina</taxon>
        <taxon>Eurotiomycetes</taxon>
        <taxon>Eurotiomycetidae</taxon>
        <taxon>Eurotiales</taxon>
        <taxon>Aspergillaceae</taxon>
        <taxon>Aspergillus</taxon>
        <taxon>Aspergillus subgen. Nidulantes</taxon>
    </lineage>
</organism>
<sequence length="616" mass="69206">MPDATSLPSLRFEQKRLLSWLSQLDEAEPAIPQGDGHPSTRYTFDGIPTEKQILNTGVTHAGAPDYQRGTHLGLESLQEPCLPARPRTKGTNSYISRKEKNGYERIPRSKTKEDRYEYKRRTSRVKGQRCATSQRKKTPKPKRKHTVNEEFHAPNVPPTRLTLHSSRNLGIFNRGKRSSPIKTRVLDHGFSEIDFLNKPSAIEPRMCMPEYNGEIQGFRQSDNEPRSESLRPGIEESHRKCTPSHAMEQGDPTVYPGSELHHPSIMDTIQPPFTQTTDQIIQSKKQGIQTEAIKCPKAGHDVTSLIPNLEGESRIVRLGVFDLPTSDGVERSHSNKYFSLEELKSLMQQRISSRRPEDKDNMTACTPYSLDSPQKRKCESICKGTITSGEVFSKRRRVCEVSRRPDSKLTDGSTNSRTRLLNPSSLLAGSIEVPLNEGFLKNDDITGAIEGQDSQPQRPCFDVGSGLIHDEDTSFISHAFEAAYKAIMRSERDAMDELSDFAPSRNSGTNSDEVNLASILQAPWGLDGRTTSYAPPSGQEIPLVRASLAPDMTRAQQRSQQHLYLGTLYSNQAPYFSIEQDFALGFSGASERAERDGKKNPDIGPLQYFWRRNKLY</sequence>
<evidence type="ECO:0000256" key="1">
    <source>
        <dbReference type="SAM" id="MobiDB-lite"/>
    </source>
</evidence>
<feature type="compositionally biased region" description="Basic residues" evidence="1">
    <location>
        <begin position="134"/>
        <end position="145"/>
    </location>
</feature>
<gene>
    <name evidence="2" type="ORF">BJX67DRAFT_156390</name>
</gene>
<comment type="caution">
    <text evidence="2">The sequence shown here is derived from an EMBL/GenBank/DDBJ whole genome shotgun (WGS) entry which is preliminary data.</text>
</comment>
<reference evidence="2 3" key="1">
    <citation type="submission" date="2024-07" db="EMBL/GenBank/DDBJ databases">
        <title>Section-level genome sequencing and comparative genomics of Aspergillus sections Usti and Cavernicolus.</title>
        <authorList>
            <consortium name="Lawrence Berkeley National Laboratory"/>
            <person name="Nybo J.L."/>
            <person name="Vesth T.C."/>
            <person name="Theobald S."/>
            <person name="Frisvad J.C."/>
            <person name="Larsen T.O."/>
            <person name="Kjaerboelling I."/>
            <person name="Rothschild-Mancinelli K."/>
            <person name="Lyhne E.K."/>
            <person name="Kogle M.E."/>
            <person name="Barry K."/>
            <person name="Clum A."/>
            <person name="Na H."/>
            <person name="Ledsgaard L."/>
            <person name="Lin J."/>
            <person name="Lipzen A."/>
            <person name="Kuo A."/>
            <person name="Riley R."/>
            <person name="Mondo S."/>
            <person name="Labutti K."/>
            <person name="Haridas S."/>
            <person name="Pangalinan J."/>
            <person name="Salamov A.A."/>
            <person name="Simmons B.A."/>
            <person name="Magnuson J.K."/>
            <person name="Chen J."/>
            <person name="Drula E."/>
            <person name="Henrissat B."/>
            <person name="Wiebenga A."/>
            <person name="Lubbers R.J."/>
            <person name="Gomes A.C."/>
            <person name="Macurrencykelacurrency M.R."/>
            <person name="Stajich J."/>
            <person name="Grigoriev I.V."/>
            <person name="Mortensen U.H."/>
            <person name="De Vries R.P."/>
            <person name="Baker S.E."/>
            <person name="Andersen M.R."/>
        </authorList>
    </citation>
    <scope>NUCLEOTIDE SEQUENCE [LARGE SCALE GENOMIC DNA]</scope>
    <source>
        <strain evidence="2 3">CBS 449.75</strain>
    </source>
</reference>
<feature type="region of interest" description="Disordered" evidence="1">
    <location>
        <begin position="216"/>
        <end position="249"/>
    </location>
</feature>
<accession>A0ABR4LMR2</accession>